<gene>
    <name evidence="1" type="ORF">Gotri_019049</name>
</gene>
<dbReference type="Proteomes" id="UP000593568">
    <property type="component" value="Unassembled WGS sequence"/>
</dbReference>
<evidence type="ECO:0000313" key="1">
    <source>
        <dbReference type="EMBL" id="MBA0770407.1"/>
    </source>
</evidence>
<organism evidence="1 2">
    <name type="scientific">Gossypium trilobum</name>
    <dbReference type="NCBI Taxonomy" id="34281"/>
    <lineage>
        <taxon>Eukaryota</taxon>
        <taxon>Viridiplantae</taxon>
        <taxon>Streptophyta</taxon>
        <taxon>Embryophyta</taxon>
        <taxon>Tracheophyta</taxon>
        <taxon>Spermatophyta</taxon>
        <taxon>Magnoliopsida</taxon>
        <taxon>eudicotyledons</taxon>
        <taxon>Gunneridae</taxon>
        <taxon>Pentapetalae</taxon>
        <taxon>rosids</taxon>
        <taxon>malvids</taxon>
        <taxon>Malvales</taxon>
        <taxon>Malvaceae</taxon>
        <taxon>Malvoideae</taxon>
        <taxon>Gossypium</taxon>
    </lineage>
</organism>
<keyword evidence="2" id="KW-1185">Reference proteome</keyword>
<evidence type="ECO:0000313" key="2">
    <source>
        <dbReference type="Proteomes" id="UP000593568"/>
    </source>
</evidence>
<evidence type="ECO:0008006" key="3">
    <source>
        <dbReference type="Google" id="ProtNLM"/>
    </source>
</evidence>
<comment type="caution">
    <text evidence="1">The sequence shown here is derived from an EMBL/GenBank/DDBJ whole genome shotgun (WGS) entry which is preliminary data.</text>
</comment>
<accession>A0A7J9EBN4</accession>
<proteinExistence type="predicted"/>
<sequence>MFFPSLEGSVTDGRVLRDAIRKHGLKVPHGCYYLVDVGYTNCERFLVPFRG</sequence>
<name>A0A7J9EBN4_9ROSI</name>
<dbReference type="AlphaFoldDB" id="A0A7J9EBN4"/>
<dbReference type="EMBL" id="JABEZW010000007">
    <property type="protein sequence ID" value="MBA0770407.1"/>
    <property type="molecule type" value="Genomic_DNA"/>
</dbReference>
<protein>
    <recommendedName>
        <fullName evidence="3">DDE Tnp4 domain-containing protein</fullName>
    </recommendedName>
</protein>
<reference evidence="1 2" key="1">
    <citation type="journal article" date="2019" name="Genome Biol. Evol.">
        <title>Insights into the evolution of the New World diploid cottons (Gossypium, subgenus Houzingenia) based on genome sequencing.</title>
        <authorList>
            <person name="Grover C.E."/>
            <person name="Arick M.A. 2nd"/>
            <person name="Thrash A."/>
            <person name="Conover J.L."/>
            <person name="Sanders W.S."/>
            <person name="Peterson D.G."/>
            <person name="Frelichowski J.E."/>
            <person name="Scheffler J.A."/>
            <person name="Scheffler B.E."/>
            <person name="Wendel J.F."/>
        </authorList>
    </citation>
    <scope>NUCLEOTIDE SEQUENCE [LARGE SCALE GENOMIC DNA]</scope>
    <source>
        <strain evidence="1">8</strain>
        <tissue evidence="1">Leaf</tissue>
    </source>
</reference>